<dbReference type="Gene3D" id="3.40.250.10">
    <property type="entry name" value="Rhodanese-like domain"/>
    <property type="match status" value="1"/>
</dbReference>
<evidence type="ECO:0000256" key="1">
    <source>
        <dbReference type="ARBA" id="ARBA00011065"/>
    </source>
</evidence>
<dbReference type="GO" id="GO:0051301">
    <property type="term" value="P:cell division"/>
    <property type="evidence" value="ECO:0007669"/>
    <property type="project" value="UniProtKB-KW"/>
</dbReference>
<evidence type="ECO:0000313" key="9">
    <source>
        <dbReference type="EMBL" id="KAF2884553.1"/>
    </source>
</evidence>
<dbReference type="GO" id="GO:0110032">
    <property type="term" value="P:positive regulation of G2/MI transition of meiotic cell cycle"/>
    <property type="evidence" value="ECO:0007669"/>
    <property type="project" value="TreeGrafter"/>
</dbReference>
<dbReference type="GO" id="GO:0000086">
    <property type="term" value="P:G2/M transition of mitotic cell cycle"/>
    <property type="evidence" value="ECO:0007669"/>
    <property type="project" value="TreeGrafter"/>
</dbReference>
<gene>
    <name evidence="9" type="ORF">ILUMI_21618</name>
</gene>
<dbReference type="GO" id="GO:0005634">
    <property type="term" value="C:nucleus"/>
    <property type="evidence" value="ECO:0007669"/>
    <property type="project" value="TreeGrafter"/>
</dbReference>
<organism evidence="9 10">
    <name type="scientific">Ignelater luminosus</name>
    <name type="common">Cucubano</name>
    <name type="synonym">Pyrophorus luminosus</name>
    <dbReference type="NCBI Taxonomy" id="2038154"/>
    <lineage>
        <taxon>Eukaryota</taxon>
        <taxon>Metazoa</taxon>
        <taxon>Ecdysozoa</taxon>
        <taxon>Arthropoda</taxon>
        <taxon>Hexapoda</taxon>
        <taxon>Insecta</taxon>
        <taxon>Pterygota</taxon>
        <taxon>Neoptera</taxon>
        <taxon>Endopterygota</taxon>
        <taxon>Coleoptera</taxon>
        <taxon>Polyphaga</taxon>
        <taxon>Elateriformia</taxon>
        <taxon>Elateroidea</taxon>
        <taxon>Elateridae</taxon>
        <taxon>Agrypninae</taxon>
        <taxon>Pyrophorini</taxon>
        <taxon>Ignelater</taxon>
    </lineage>
</organism>
<sequence length="379" mass="43245">MLWDYESESKDHLDTPTSTSNKRKCLTYCDSGLGKESLLNFESETSLYEQQALEDHDIDSRDSGCDEEENLLGVVSQKSPWLSNEESMDFSNVDININADLPSDFEALISGSFLDVKDSPTSTYFKQSVALNAIDKPNKVPFSKIESDGEFRSSKRSKASKYMDASDPAFKRSLSINEEEIKYALQRSSTEPNLIGDFSKACCLPLTSGRHQDLKCITAATLASLVKGEYDHELTSYKIIDCRFPYEFDGGHIKGAINLYTKEHIVDMLNECEHLGHALVFHCEFSSERGPGLYRFLRKLDRNRNEYPKLNYPELYLLDGGYKNFFQQHADLCVPHSYKPMLDPQHQADLRFFKAQSKSFNEDRLRPNNKGNFKRLGFS</sequence>
<keyword evidence="5" id="KW-0904">Protein phosphatase</keyword>
<reference evidence="9" key="1">
    <citation type="submission" date="2019-08" db="EMBL/GenBank/DDBJ databases">
        <title>The genome of the North American firefly Photinus pyralis.</title>
        <authorList>
            <consortium name="Photinus pyralis genome working group"/>
            <person name="Fallon T.R."/>
            <person name="Sander Lower S.E."/>
            <person name="Weng J.-K."/>
        </authorList>
    </citation>
    <scope>NUCLEOTIDE SEQUENCE</scope>
    <source>
        <strain evidence="9">TRF0915ILg1</strain>
        <tissue evidence="9">Whole body</tissue>
    </source>
</reference>
<dbReference type="Proteomes" id="UP000801492">
    <property type="component" value="Unassembled WGS sequence"/>
</dbReference>
<evidence type="ECO:0000256" key="3">
    <source>
        <dbReference type="ARBA" id="ARBA00022618"/>
    </source>
</evidence>
<comment type="caution">
    <text evidence="9">The sequence shown here is derived from an EMBL/GenBank/DDBJ whole genome shotgun (WGS) entry which is preliminary data.</text>
</comment>
<dbReference type="InterPro" id="IPR036873">
    <property type="entry name" value="Rhodanese-like_dom_sf"/>
</dbReference>
<evidence type="ECO:0000256" key="7">
    <source>
        <dbReference type="ARBA" id="ARBA00051722"/>
    </source>
</evidence>
<protein>
    <recommendedName>
        <fullName evidence="2">protein-tyrosine-phosphatase</fullName>
        <ecNumber evidence="2">3.1.3.48</ecNumber>
    </recommendedName>
</protein>
<keyword evidence="4" id="KW-0378">Hydrolase</keyword>
<dbReference type="EMBL" id="VTPC01090157">
    <property type="protein sequence ID" value="KAF2884553.1"/>
    <property type="molecule type" value="Genomic_DNA"/>
</dbReference>
<dbReference type="PANTHER" id="PTHR10828">
    <property type="entry name" value="M-PHASE INDUCER PHOSPHATASE DUAL SPECIFICITY PHOSPHATASE CDC25"/>
    <property type="match status" value="1"/>
</dbReference>
<keyword evidence="6" id="KW-0131">Cell cycle</keyword>
<evidence type="ECO:0000256" key="6">
    <source>
        <dbReference type="ARBA" id="ARBA00023306"/>
    </source>
</evidence>
<dbReference type="FunFam" id="3.40.250.10:FF:000036">
    <property type="entry name" value="M-phase inducer phosphatase"/>
    <property type="match status" value="1"/>
</dbReference>
<dbReference type="GO" id="GO:0010971">
    <property type="term" value="P:positive regulation of G2/M transition of mitotic cell cycle"/>
    <property type="evidence" value="ECO:0007669"/>
    <property type="project" value="TreeGrafter"/>
</dbReference>
<dbReference type="PROSITE" id="PS50206">
    <property type="entry name" value="RHODANESE_3"/>
    <property type="match status" value="1"/>
</dbReference>
<dbReference type="GO" id="GO:0010256">
    <property type="term" value="P:endomembrane system organization"/>
    <property type="evidence" value="ECO:0007669"/>
    <property type="project" value="UniProtKB-ARBA"/>
</dbReference>
<evidence type="ECO:0000256" key="5">
    <source>
        <dbReference type="ARBA" id="ARBA00022912"/>
    </source>
</evidence>
<keyword evidence="3" id="KW-0132">Cell division</keyword>
<evidence type="ECO:0000259" key="8">
    <source>
        <dbReference type="PROSITE" id="PS50206"/>
    </source>
</evidence>
<evidence type="ECO:0000256" key="2">
    <source>
        <dbReference type="ARBA" id="ARBA00013064"/>
    </source>
</evidence>
<keyword evidence="10" id="KW-1185">Reference proteome</keyword>
<dbReference type="GO" id="GO:0005737">
    <property type="term" value="C:cytoplasm"/>
    <property type="evidence" value="ECO:0007669"/>
    <property type="project" value="TreeGrafter"/>
</dbReference>
<comment type="catalytic activity">
    <reaction evidence="7">
        <text>O-phospho-L-tyrosyl-[protein] + H2O = L-tyrosyl-[protein] + phosphate</text>
        <dbReference type="Rhea" id="RHEA:10684"/>
        <dbReference type="Rhea" id="RHEA-COMP:10136"/>
        <dbReference type="Rhea" id="RHEA-COMP:20101"/>
        <dbReference type="ChEBI" id="CHEBI:15377"/>
        <dbReference type="ChEBI" id="CHEBI:43474"/>
        <dbReference type="ChEBI" id="CHEBI:46858"/>
        <dbReference type="ChEBI" id="CHEBI:61978"/>
        <dbReference type="EC" id="3.1.3.48"/>
    </reaction>
</comment>
<dbReference type="PRINTS" id="PR00716">
    <property type="entry name" value="MPIPHPHTASE"/>
</dbReference>
<dbReference type="SMART" id="SM00450">
    <property type="entry name" value="RHOD"/>
    <property type="match status" value="1"/>
</dbReference>
<dbReference type="PANTHER" id="PTHR10828:SF76">
    <property type="entry name" value="M-PHASE INDUCER PHOSPHATASE"/>
    <property type="match status" value="1"/>
</dbReference>
<dbReference type="EC" id="3.1.3.48" evidence="2"/>
<dbReference type="AlphaFoldDB" id="A0A8K0CHD4"/>
<dbReference type="GO" id="GO:0004725">
    <property type="term" value="F:protein tyrosine phosphatase activity"/>
    <property type="evidence" value="ECO:0007669"/>
    <property type="project" value="UniProtKB-EC"/>
</dbReference>
<dbReference type="CDD" id="cd01530">
    <property type="entry name" value="Cdc25"/>
    <property type="match status" value="1"/>
</dbReference>
<dbReference type="OrthoDB" id="26523at2759"/>
<dbReference type="GO" id="GO:0009794">
    <property type="term" value="P:regulation of mitotic cell cycle, embryonic"/>
    <property type="evidence" value="ECO:0007669"/>
    <property type="project" value="UniProtKB-ARBA"/>
</dbReference>
<name>A0A8K0CHD4_IGNLU</name>
<accession>A0A8K0CHD4</accession>
<dbReference type="InterPro" id="IPR000751">
    <property type="entry name" value="MPI_Phosphatase"/>
</dbReference>
<dbReference type="GO" id="GO:0032502">
    <property type="term" value="P:developmental process"/>
    <property type="evidence" value="ECO:0007669"/>
    <property type="project" value="UniProtKB-ARBA"/>
</dbReference>
<dbReference type="InterPro" id="IPR001763">
    <property type="entry name" value="Rhodanese-like_dom"/>
</dbReference>
<evidence type="ECO:0000256" key="4">
    <source>
        <dbReference type="ARBA" id="ARBA00022801"/>
    </source>
</evidence>
<evidence type="ECO:0000313" key="10">
    <source>
        <dbReference type="Proteomes" id="UP000801492"/>
    </source>
</evidence>
<comment type="similarity">
    <text evidence="1">Belongs to the MPI phosphatase family.</text>
</comment>
<proteinExistence type="inferred from homology"/>
<feature type="domain" description="Rhodanese" evidence="8">
    <location>
        <begin position="233"/>
        <end position="334"/>
    </location>
</feature>
<dbReference type="Pfam" id="PF00581">
    <property type="entry name" value="Rhodanese"/>
    <property type="match status" value="1"/>
</dbReference>
<dbReference type="SUPFAM" id="SSF52821">
    <property type="entry name" value="Rhodanese/Cell cycle control phosphatase"/>
    <property type="match status" value="1"/>
</dbReference>